<comment type="catalytic activity">
    <reaction evidence="5">
        <text>7-aminomethyl-7-carbaguanosine(34) in tRNA + S-adenosyl-L-methionine = epoxyqueuosine(34) in tRNA + adenine + L-methionine + 2 H(+)</text>
        <dbReference type="Rhea" id="RHEA:32155"/>
        <dbReference type="Rhea" id="RHEA-COMP:10342"/>
        <dbReference type="Rhea" id="RHEA-COMP:18582"/>
        <dbReference type="ChEBI" id="CHEBI:15378"/>
        <dbReference type="ChEBI" id="CHEBI:16708"/>
        <dbReference type="ChEBI" id="CHEBI:57844"/>
        <dbReference type="ChEBI" id="CHEBI:59789"/>
        <dbReference type="ChEBI" id="CHEBI:82833"/>
        <dbReference type="ChEBI" id="CHEBI:194443"/>
        <dbReference type="EC" id="2.4.99.17"/>
    </reaction>
</comment>
<dbReference type="SUPFAM" id="SSF111337">
    <property type="entry name" value="QueA-like"/>
    <property type="match status" value="1"/>
</dbReference>
<dbReference type="Pfam" id="PF02547">
    <property type="entry name" value="Queuosine_synth"/>
    <property type="match status" value="1"/>
</dbReference>
<evidence type="ECO:0000256" key="5">
    <source>
        <dbReference type="HAMAP-Rule" id="MF_00113"/>
    </source>
</evidence>
<keyword evidence="1 5" id="KW-0963">Cytoplasm</keyword>
<dbReference type="InterPro" id="IPR036100">
    <property type="entry name" value="QueA_sf"/>
</dbReference>
<keyword evidence="7" id="KW-1185">Reference proteome</keyword>
<comment type="function">
    <text evidence="5">Transfers and isomerizes the ribose moiety from AdoMet to the 7-aminomethyl group of 7-deazaguanine (preQ1-tRNA) to give epoxyqueuosine (oQ-tRNA).</text>
</comment>
<gene>
    <name evidence="5 6" type="primary">queA</name>
    <name evidence="6" type="ORF">D9R14_20475</name>
</gene>
<dbReference type="HAMAP" id="MF_00113">
    <property type="entry name" value="QueA"/>
    <property type="match status" value="1"/>
</dbReference>
<dbReference type="InterPro" id="IPR042118">
    <property type="entry name" value="QueA_dom1"/>
</dbReference>
<dbReference type="GO" id="GO:0008616">
    <property type="term" value="P:tRNA queuosine(34) biosynthetic process"/>
    <property type="evidence" value="ECO:0007669"/>
    <property type="project" value="UniProtKB-UniRule"/>
</dbReference>
<evidence type="ECO:0000256" key="3">
    <source>
        <dbReference type="ARBA" id="ARBA00022691"/>
    </source>
</evidence>
<name>A0A3L7A0Z3_9HYPH</name>
<accession>A0A3L7A0Z3</accession>
<comment type="subcellular location">
    <subcellularLocation>
        <location evidence="5">Cytoplasm</location>
    </subcellularLocation>
</comment>
<evidence type="ECO:0000256" key="1">
    <source>
        <dbReference type="ARBA" id="ARBA00022490"/>
    </source>
</evidence>
<proteinExistence type="inferred from homology"/>
<dbReference type="Proteomes" id="UP000269692">
    <property type="component" value="Unassembled WGS sequence"/>
</dbReference>
<dbReference type="OrthoDB" id="9805933at2"/>
<dbReference type="EC" id="2.4.99.17" evidence="5"/>
<dbReference type="NCBIfam" id="NF001140">
    <property type="entry name" value="PRK00147.1"/>
    <property type="match status" value="1"/>
</dbReference>
<keyword evidence="6" id="KW-0413">Isomerase</keyword>
<dbReference type="InterPro" id="IPR042119">
    <property type="entry name" value="QueA_dom2"/>
</dbReference>
<keyword evidence="2 5" id="KW-0808">Transferase</keyword>
<dbReference type="Gene3D" id="3.40.1780.10">
    <property type="entry name" value="QueA-like"/>
    <property type="match status" value="2"/>
</dbReference>
<keyword evidence="6" id="KW-0328">Glycosyltransferase</keyword>
<dbReference type="NCBIfam" id="TIGR00113">
    <property type="entry name" value="queA"/>
    <property type="match status" value="1"/>
</dbReference>
<evidence type="ECO:0000256" key="2">
    <source>
        <dbReference type="ARBA" id="ARBA00022679"/>
    </source>
</evidence>
<keyword evidence="3 5" id="KW-0949">S-adenosyl-L-methionine</keyword>
<protein>
    <recommendedName>
        <fullName evidence="5">S-adenosylmethionine:tRNA ribosyltransferase-isomerase</fullName>
        <ecNumber evidence="5">2.4.99.17</ecNumber>
    </recommendedName>
    <alternativeName>
        <fullName evidence="5">Queuosine biosynthesis protein QueA</fullName>
    </alternativeName>
</protein>
<comment type="caution">
    <text evidence="6">The sequence shown here is derived from an EMBL/GenBank/DDBJ whole genome shotgun (WGS) entry which is preliminary data.</text>
</comment>
<comment type="subunit">
    <text evidence="5">Monomer.</text>
</comment>
<dbReference type="EMBL" id="RCTF01000022">
    <property type="protein sequence ID" value="RLP73635.1"/>
    <property type="molecule type" value="Genomic_DNA"/>
</dbReference>
<reference evidence="6 7" key="1">
    <citation type="submission" date="2018-10" db="EMBL/GenBank/DDBJ databases">
        <title>Xanthobacter tagetidis genome sequencing and assembly.</title>
        <authorList>
            <person name="Maclea K.S."/>
            <person name="Goen A.E."/>
            <person name="Fatima S.A."/>
        </authorList>
    </citation>
    <scope>NUCLEOTIDE SEQUENCE [LARGE SCALE GENOMIC DNA]</scope>
    <source>
        <strain evidence="6 7">ATCC 700314</strain>
    </source>
</reference>
<comment type="similarity">
    <text evidence="5">Belongs to the QueA family.</text>
</comment>
<sequence>MRVDAFDFELPEDRIALRPAEPRDAARLLVVRPGGAPELEDRGVRDLPSFLKAGDALVVNDTRVIPAALEGARARDGGAPVRIEATLVKRIGPARWRAFAKPGKRLKAGDRIRFGGEGSACLLGTLDATVEAKEEDGSVLLAFDLSGPALDEAIAQVGHMPIPPYIAARRHEDDRDREDYQTLFARVSGSVAAPTASLHFTPDLLARIAAAGVERHTVTLHVGPGTFLPVKADDTSGHRMHAEWGEVTRDTADALNAVKARGGRILTVGSTSTRLIESAAGEGGLIRPFVGETDIFITPGYRFKAIDGMLTNFHLPRSTLVMLVAALIGHDTQKRAYAHAIAQGYRFYSYGDACLLLPEGGA</sequence>
<evidence type="ECO:0000313" key="7">
    <source>
        <dbReference type="Proteomes" id="UP000269692"/>
    </source>
</evidence>
<dbReference type="PANTHER" id="PTHR30307">
    <property type="entry name" value="S-ADENOSYLMETHIONINE:TRNA RIBOSYLTRANSFERASE-ISOMERASE"/>
    <property type="match status" value="1"/>
</dbReference>
<comment type="pathway">
    <text evidence="5">tRNA modification; tRNA-queuosine biosynthesis.</text>
</comment>
<dbReference type="Gene3D" id="2.40.10.240">
    <property type="entry name" value="QueA-like"/>
    <property type="match status" value="1"/>
</dbReference>
<dbReference type="GO" id="GO:0005737">
    <property type="term" value="C:cytoplasm"/>
    <property type="evidence" value="ECO:0007669"/>
    <property type="project" value="UniProtKB-SubCell"/>
</dbReference>
<dbReference type="PANTHER" id="PTHR30307:SF0">
    <property type="entry name" value="S-ADENOSYLMETHIONINE:TRNA RIBOSYLTRANSFERASE-ISOMERASE"/>
    <property type="match status" value="1"/>
</dbReference>
<evidence type="ECO:0000256" key="4">
    <source>
        <dbReference type="ARBA" id="ARBA00022785"/>
    </source>
</evidence>
<dbReference type="AlphaFoldDB" id="A0A3L7A0Z3"/>
<evidence type="ECO:0000313" key="6">
    <source>
        <dbReference type="EMBL" id="RLP73635.1"/>
    </source>
</evidence>
<dbReference type="UniPathway" id="UPA00392"/>
<dbReference type="InterPro" id="IPR003699">
    <property type="entry name" value="QueA"/>
</dbReference>
<organism evidence="6 7">
    <name type="scientific">Xanthobacter tagetidis</name>
    <dbReference type="NCBI Taxonomy" id="60216"/>
    <lineage>
        <taxon>Bacteria</taxon>
        <taxon>Pseudomonadati</taxon>
        <taxon>Pseudomonadota</taxon>
        <taxon>Alphaproteobacteria</taxon>
        <taxon>Hyphomicrobiales</taxon>
        <taxon>Xanthobacteraceae</taxon>
        <taxon>Xanthobacter</taxon>
    </lineage>
</organism>
<keyword evidence="4 5" id="KW-0671">Queuosine biosynthesis</keyword>
<dbReference type="RefSeq" id="WP_121625214.1">
    <property type="nucleotide sequence ID" value="NZ_JACIIW010000008.1"/>
</dbReference>
<dbReference type="GO" id="GO:0051075">
    <property type="term" value="F:S-adenosylmethionine:tRNA ribosyltransferase-isomerase activity"/>
    <property type="evidence" value="ECO:0007669"/>
    <property type="project" value="UniProtKB-EC"/>
</dbReference>